<dbReference type="AlphaFoldDB" id="A0A6A1WPG1"/>
<proteinExistence type="predicted"/>
<accession>A0A6A1WPG1</accession>
<comment type="caution">
    <text evidence="2">The sequence shown here is derived from an EMBL/GenBank/DDBJ whole genome shotgun (WGS) entry which is preliminary data.</text>
</comment>
<evidence type="ECO:0000313" key="3">
    <source>
        <dbReference type="Proteomes" id="UP000516437"/>
    </source>
</evidence>
<organism evidence="2 3">
    <name type="scientific">Morella rubra</name>
    <name type="common">Chinese bayberry</name>
    <dbReference type="NCBI Taxonomy" id="262757"/>
    <lineage>
        <taxon>Eukaryota</taxon>
        <taxon>Viridiplantae</taxon>
        <taxon>Streptophyta</taxon>
        <taxon>Embryophyta</taxon>
        <taxon>Tracheophyta</taxon>
        <taxon>Spermatophyta</taxon>
        <taxon>Magnoliopsida</taxon>
        <taxon>eudicotyledons</taxon>
        <taxon>Gunneridae</taxon>
        <taxon>Pentapetalae</taxon>
        <taxon>rosids</taxon>
        <taxon>fabids</taxon>
        <taxon>Fagales</taxon>
        <taxon>Myricaceae</taxon>
        <taxon>Morella</taxon>
    </lineage>
</organism>
<dbReference type="Proteomes" id="UP000516437">
    <property type="component" value="Chromosome 1"/>
</dbReference>
<name>A0A6A1WPG1_9ROSI</name>
<reference evidence="2 3" key="1">
    <citation type="journal article" date="2019" name="Plant Biotechnol. J.">
        <title>The red bayberry genome and genetic basis of sex determination.</title>
        <authorList>
            <person name="Jia H.M."/>
            <person name="Jia H.J."/>
            <person name="Cai Q.L."/>
            <person name="Wang Y."/>
            <person name="Zhao H.B."/>
            <person name="Yang W.F."/>
            <person name="Wang G.Y."/>
            <person name="Li Y.H."/>
            <person name="Zhan D.L."/>
            <person name="Shen Y.T."/>
            <person name="Niu Q.F."/>
            <person name="Chang L."/>
            <person name="Qiu J."/>
            <person name="Zhao L."/>
            <person name="Xie H.B."/>
            <person name="Fu W.Y."/>
            <person name="Jin J."/>
            <person name="Li X.W."/>
            <person name="Jiao Y."/>
            <person name="Zhou C.C."/>
            <person name="Tu T."/>
            <person name="Chai C.Y."/>
            <person name="Gao J.L."/>
            <person name="Fan L.J."/>
            <person name="van de Weg E."/>
            <person name="Wang J.Y."/>
            <person name="Gao Z.S."/>
        </authorList>
    </citation>
    <scope>NUCLEOTIDE SEQUENCE [LARGE SCALE GENOMIC DNA]</scope>
    <source>
        <tissue evidence="2">Leaves</tissue>
    </source>
</reference>
<dbReference type="EMBL" id="RXIC02000019">
    <property type="protein sequence ID" value="KAB1226466.1"/>
    <property type="molecule type" value="Genomic_DNA"/>
</dbReference>
<evidence type="ECO:0000256" key="1">
    <source>
        <dbReference type="SAM" id="Coils"/>
    </source>
</evidence>
<keyword evidence="3" id="KW-1185">Reference proteome</keyword>
<sequence length="68" mass="7882">MCAAIPPTLSSLASVSTHLAQQLQQVRSEIEEMQIDMEKDYEELVAKQSEIENILQEQQEHQEIQERQ</sequence>
<keyword evidence="1" id="KW-0175">Coiled coil</keyword>
<evidence type="ECO:0000313" key="2">
    <source>
        <dbReference type="EMBL" id="KAB1226466.1"/>
    </source>
</evidence>
<protein>
    <submittedName>
        <fullName evidence="2">Uncharacterized protein</fullName>
    </submittedName>
</protein>
<feature type="coiled-coil region" evidence="1">
    <location>
        <begin position="16"/>
        <end position="67"/>
    </location>
</feature>
<gene>
    <name evidence="2" type="ORF">CJ030_MR1G014048</name>
</gene>